<keyword evidence="3" id="KW-1185">Reference proteome</keyword>
<reference evidence="2 3" key="1">
    <citation type="submission" date="2015-05" db="EMBL/GenBank/DDBJ databases">
        <authorList>
            <person name="Tang B."/>
            <person name="Yu Y."/>
        </authorList>
    </citation>
    <scope>NUCLEOTIDE SEQUENCE [LARGE SCALE GENOMIC DNA]</scope>
    <source>
        <strain evidence="2 3">DSM 7029</strain>
    </source>
</reference>
<feature type="compositionally biased region" description="Basic and acidic residues" evidence="1">
    <location>
        <begin position="12"/>
        <end position="26"/>
    </location>
</feature>
<dbReference type="EMBL" id="CP011371">
    <property type="protein sequence ID" value="AKJ29452.1"/>
    <property type="molecule type" value="Genomic_DNA"/>
</dbReference>
<dbReference type="AlphaFoldDB" id="A0A0G3BJ99"/>
<gene>
    <name evidence="2" type="ORF">AAW51_2761</name>
</gene>
<dbReference type="STRING" id="413882.AAW51_2761"/>
<feature type="region of interest" description="Disordered" evidence="1">
    <location>
        <begin position="1"/>
        <end position="28"/>
    </location>
</feature>
<dbReference type="Proteomes" id="UP000035352">
    <property type="component" value="Chromosome"/>
</dbReference>
<evidence type="ECO:0000313" key="2">
    <source>
        <dbReference type="EMBL" id="AKJ29452.1"/>
    </source>
</evidence>
<dbReference type="PATRIC" id="fig|413882.6.peg.2882"/>
<evidence type="ECO:0000313" key="3">
    <source>
        <dbReference type="Proteomes" id="UP000035352"/>
    </source>
</evidence>
<protein>
    <submittedName>
        <fullName evidence="2">Uncharacterized protein</fullName>
    </submittedName>
</protein>
<accession>A0A0G3BJ99</accession>
<name>A0A0G3BJ99_9BURK</name>
<evidence type="ECO:0000256" key="1">
    <source>
        <dbReference type="SAM" id="MobiDB-lite"/>
    </source>
</evidence>
<sequence length="86" mass="9355">MKRQRAATRGSRLRENASRHEQERQEAPPIGLILYAGKKQEQIELLELGASGIHVAEYLTVPSTSSVGQRQPVEGGNAAMSLGELT</sequence>
<proteinExistence type="predicted"/>
<organism evidence="2 3">
    <name type="scientific">Caldimonas brevitalea</name>
    <dbReference type="NCBI Taxonomy" id="413882"/>
    <lineage>
        <taxon>Bacteria</taxon>
        <taxon>Pseudomonadati</taxon>
        <taxon>Pseudomonadota</taxon>
        <taxon>Betaproteobacteria</taxon>
        <taxon>Burkholderiales</taxon>
        <taxon>Sphaerotilaceae</taxon>
        <taxon>Caldimonas</taxon>
    </lineage>
</organism>
<dbReference type="KEGG" id="pbh:AAW51_2761"/>
<feature type="region of interest" description="Disordered" evidence="1">
    <location>
        <begin position="65"/>
        <end position="86"/>
    </location>
</feature>